<dbReference type="EMBL" id="FLQU01000218">
    <property type="protein sequence ID" value="SBS82620.1"/>
    <property type="molecule type" value="Genomic_DNA"/>
</dbReference>
<dbReference type="Proteomes" id="UP000078560">
    <property type="component" value="Unassembled WGS sequence"/>
</dbReference>
<protein>
    <submittedName>
        <fullName evidence="1">Uncharacterized protein</fullName>
    </submittedName>
</protein>
<sequence>MVREQYALLTKRCVCSIYPVNKRCASSIASENAGKADQNGNKAALFFIDTPFQKFQKKGVIKFALLIIPYHENAGKDLHSKISVQRYGAGHKGVSREVKIIPNSPIPQLVCRIVHRNL</sequence>
<evidence type="ECO:0000313" key="2">
    <source>
        <dbReference type="Proteomes" id="UP000078560"/>
    </source>
</evidence>
<evidence type="ECO:0000313" key="1">
    <source>
        <dbReference type="EMBL" id="SBS82620.1"/>
    </source>
</evidence>
<gene>
    <name evidence="1" type="ORF">POVCU2_0016150</name>
</gene>
<accession>A0A1A8VQ00</accession>
<reference evidence="2" key="1">
    <citation type="submission" date="2016-05" db="EMBL/GenBank/DDBJ databases">
        <authorList>
            <person name="Naeem Raeece"/>
        </authorList>
    </citation>
    <scope>NUCLEOTIDE SEQUENCE [LARGE SCALE GENOMIC DNA]</scope>
</reference>
<dbReference type="AlphaFoldDB" id="A0A1A8VQ00"/>
<name>A0A1A8VQ00_PLAOA</name>
<organism evidence="1 2">
    <name type="scientific">Plasmodium ovale curtisi</name>
    <dbReference type="NCBI Taxonomy" id="864141"/>
    <lineage>
        <taxon>Eukaryota</taxon>
        <taxon>Sar</taxon>
        <taxon>Alveolata</taxon>
        <taxon>Apicomplexa</taxon>
        <taxon>Aconoidasida</taxon>
        <taxon>Haemosporida</taxon>
        <taxon>Plasmodiidae</taxon>
        <taxon>Plasmodium</taxon>
        <taxon>Plasmodium (Plasmodium)</taxon>
    </lineage>
</organism>
<proteinExistence type="predicted"/>